<dbReference type="Proteomes" id="UP000603453">
    <property type="component" value="Unassembled WGS sequence"/>
</dbReference>
<protein>
    <recommendedName>
        <fullName evidence="4">Nitrogen regulatory protein areA GATA-like domain-containing protein</fullName>
    </recommendedName>
</protein>
<evidence type="ECO:0000256" key="1">
    <source>
        <dbReference type="SAM" id="MobiDB-lite"/>
    </source>
</evidence>
<evidence type="ECO:0008006" key="4">
    <source>
        <dbReference type="Google" id="ProtNLM"/>
    </source>
</evidence>
<dbReference type="EMBL" id="JAEPRD010000003">
    <property type="protein sequence ID" value="KAG2213547.1"/>
    <property type="molecule type" value="Genomic_DNA"/>
</dbReference>
<accession>A0A8H7VCB0</accession>
<organism evidence="2 3">
    <name type="scientific">Mucor saturninus</name>
    <dbReference type="NCBI Taxonomy" id="64648"/>
    <lineage>
        <taxon>Eukaryota</taxon>
        <taxon>Fungi</taxon>
        <taxon>Fungi incertae sedis</taxon>
        <taxon>Mucoromycota</taxon>
        <taxon>Mucoromycotina</taxon>
        <taxon>Mucoromycetes</taxon>
        <taxon>Mucorales</taxon>
        <taxon>Mucorineae</taxon>
        <taxon>Mucoraceae</taxon>
        <taxon>Mucor</taxon>
    </lineage>
</organism>
<comment type="caution">
    <text evidence="2">The sequence shown here is derived from an EMBL/GenBank/DDBJ whole genome shotgun (WGS) entry which is preliminary data.</text>
</comment>
<feature type="compositionally biased region" description="Low complexity" evidence="1">
    <location>
        <begin position="180"/>
        <end position="197"/>
    </location>
</feature>
<evidence type="ECO:0000313" key="2">
    <source>
        <dbReference type="EMBL" id="KAG2213547.1"/>
    </source>
</evidence>
<name>A0A8H7VCB0_9FUNG</name>
<feature type="compositionally biased region" description="Basic and acidic residues" evidence="1">
    <location>
        <begin position="198"/>
        <end position="219"/>
    </location>
</feature>
<dbReference type="AlphaFoldDB" id="A0A8H7VCB0"/>
<gene>
    <name evidence="2" type="ORF">INT47_009221</name>
</gene>
<dbReference type="OrthoDB" id="515401at2759"/>
<keyword evidence="3" id="KW-1185">Reference proteome</keyword>
<proteinExistence type="predicted"/>
<evidence type="ECO:0000313" key="3">
    <source>
        <dbReference type="Proteomes" id="UP000603453"/>
    </source>
</evidence>
<reference evidence="2" key="1">
    <citation type="submission" date="2020-12" db="EMBL/GenBank/DDBJ databases">
        <title>Metabolic potential, ecology and presence of endohyphal bacteria is reflected in genomic diversity of Mucoromycotina.</title>
        <authorList>
            <person name="Muszewska A."/>
            <person name="Okrasinska A."/>
            <person name="Steczkiewicz K."/>
            <person name="Drgas O."/>
            <person name="Orlowska M."/>
            <person name="Perlinska-Lenart U."/>
            <person name="Aleksandrzak-Piekarczyk T."/>
            <person name="Szatraj K."/>
            <person name="Zielenkiewicz U."/>
            <person name="Pilsyk S."/>
            <person name="Malc E."/>
            <person name="Mieczkowski P."/>
            <person name="Kruszewska J.S."/>
            <person name="Biernat P."/>
            <person name="Pawlowska J."/>
        </authorList>
    </citation>
    <scope>NUCLEOTIDE SEQUENCE</scope>
    <source>
        <strain evidence="2">WA0000017839</strain>
    </source>
</reference>
<sequence length="219" mass="25229">MSFTASSAIHEPSLSLSCSSLDSNELGSMWTVYKCKPYRTKRLEYMSWRQWHLQNKHKEVDNKSTLLLSAAATTHDAYSHEVPQTQKCYPSTIHHHASTSLSRSSSFCKTDALDEEDDDDYYLSDEDIYEDDDDEDLYQDDVNYHFVKDFTKTQPRPATPRRSLLSDLLQRAPSLLSNSSCSFTSNNSSTTQSSILLDDTHQKNTNHHTTEWRESFHGW</sequence>
<feature type="region of interest" description="Disordered" evidence="1">
    <location>
        <begin position="180"/>
        <end position="219"/>
    </location>
</feature>